<evidence type="ECO:0000313" key="9">
    <source>
        <dbReference type="EMBL" id="CAK1555939.1"/>
    </source>
</evidence>
<keyword evidence="3" id="KW-0206">Cytoskeleton</keyword>
<feature type="compositionally biased region" description="Pro residues" evidence="7">
    <location>
        <begin position="131"/>
        <end position="143"/>
    </location>
</feature>
<reference evidence="9 10" key="1">
    <citation type="submission" date="2023-11" db="EMBL/GenBank/DDBJ databases">
        <authorList>
            <person name="Okamura Y."/>
        </authorList>
    </citation>
    <scope>NUCLEOTIDE SEQUENCE [LARGE SCALE GENOMIC DNA]</scope>
</reference>
<dbReference type="InterPro" id="IPR032840">
    <property type="entry name" value="CFAP91_dom"/>
</dbReference>
<evidence type="ECO:0000256" key="4">
    <source>
        <dbReference type="ARBA" id="ARBA00023273"/>
    </source>
</evidence>
<protein>
    <recommendedName>
        <fullName evidence="6">Cilia- and flagella-associated protein 91</fullName>
    </recommendedName>
</protein>
<keyword evidence="2" id="KW-0963">Cytoplasm</keyword>
<dbReference type="PANTHER" id="PTHR22455:SF10">
    <property type="entry name" value="CILIA- AND FLAGELLA-ASSOCIATED PROTEIN 91"/>
    <property type="match status" value="1"/>
</dbReference>
<feature type="domain" description="CFAP91" evidence="8">
    <location>
        <begin position="150"/>
        <end position="191"/>
    </location>
</feature>
<feature type="compositionally biased region" description="Polar residues" evidence="7">
    <location>
        <begin position="151"/>
        <end position="163"/>
    </location>
</feature>
<dbReference type="Proteomes" id="UP001497472">
    <property type="component" value="Unassembled WGS sequence"/>
</dbReference>
<evidence type="ECO:0000313" key="10">
    <source>
        <dbReference type="Proteomes" id="UP001497472"/>
    </source>
</evidence>
<gene>
    <name evidence="9" type="ORF">LNINA_LOCUS14721</name>
</gene>
<evidence type="ECO:0000256" key="2">
    <source>
        <dbReference type="ARBA" id="ARBA00022490"/>
    </source>
</evidence>
<dbReference type="InterPro" id="IPR026720">
    <property type="entry name" value="CFAP91"/>
</dbReference>
<comment type="caution">
    <text evidence="9">The sequence shown here is derived from an EMBL/GenBank/DDBJ whole genome shotgun (WGS) entry which is preliminary data.</text>
</comment>
<evidence type="ECO:0000256" key="1">
    <source>
        <dbReference type="ARBA" id="ARBA00004430"/>
    </source>
</evidence>
<sequence>MSGDTIYEAPRRQNVAQMRVHDYLYDSAFIVSGARDYARTAFKAAMASAQVVIQPVYKTMFSELRKFPRMQVVYHPNCRLPHHVDRSYGAYLRKVSEARNVPAPELAGKDRFKFSAIPKKLMAVPCATPEFHPPTPTYTPGPTRPRNRGTQSLYRESSAQTIPWQPDGKPADTCVETPEMLFLENLQWGKDSECEIVGPKGT</sequence>
<feature type="region of interest" description="Disordered" evidence="7">
    <location>
        <begin position="131"/>
        <end position="169"/>
    </location>
</feature>
<accession>A0AAV1K2C2</accession>
<evidence type="ECO:0000259" key="8">
    <source>
        <dbReference type="Pfam" id="PF14738"/>
    </source>
</evidence>
<name>A0AAV1K2C2_9NEOP</name>
<organism evidence="9 10">
    <name type="scientific">Leptosia nina</name>
    <dbReference type="NCBI Taxonomy" id="320188"/>
    <lineage>
        <taxon>Eukaryota</taxon>
        <taxon>Metazoa</taxon>
        <taxon>Ecdysozoa</taxon>
        <taxon>Arthropoda</taxon>
        <taxon>Hexapoda</taxon>
        <taxon>Insecta</taxon>
        <taxon>Pterygota</taxon>
        <taxon>Neoptera</taxon>
        <taxon>Endopterygota</taxon>
        <taxon>Lepidoptera</taxon>
        <taxon>Glossata</taxon>
        <taxon>Ditrysia</taxon>
        <taxon>Papilionoidea</taxon>
        <taxon>Pieridae</taxon>
        <taxon>Pierinae</taxon>
        <taxon>Leptosia</taxon>
    </lineage>
</organism>
<proteinExistence type="inferred from homology"/>
<keyword evidence="4" id="KW-0966">Cell projection</keyword>
<dbReference type="EMBL" id="CAVLEF010000281">
    <property type="protein sequence ID" value="CAK1555939.1"/>
    <property type="molecule type" value="Genomic_DNA"/>
</dbReference>
<dbReference type="Pfam" id="PF14738">
    <property type="entry name" value="CFAP91"/>
    <property type="match status" value="1"/>
</dbReference>
<evidence type="ECO:0000256" key="3">
    <source>
        <dbReference type="ARBA" id="ARBA00023212"/>
    </source>
</evidence>
<dbReference type="AlphaFoldDB" id="A0AAV1K2C2"/>
<dbReference type="GO" id="GO:0005930">
    <property type="term" value="C:axoneme"/>
    <property type="evidence" value="ECO:0007669"/>
    <property type="project" value="UniProtKB-SubCell"/>
</dbReference>
<comment type="similarity">
    <text evidence="5">Belongs to the CFAP91 family.</text>
</comment>
<comment type="subcellular location">
    <subcellularLocation>
        <location evidence="1">Cytoplasm</location>
        <location evidence="1">Cytoskeleton</location>
        <location evidence="1">Cilium axoneme</location>
    </subcellularLocation>
</comment>
<evidence type="ECO:0000256" key="5">
    <source>
        <dbReference type="ARBA" id="ARBA00029468"/>
    </source>
</evidence>
<dbReference type="PANTHER" id="PTHR22455">
    <property type="entry name" value="CILIA- AND FLAGELLA-ASSOCIATED PROTEIN 91"/>
    <property type="match status" value="1"/>
</dbReference>
<evidence type="ECO:0000256" key="7">
    <source>
        <dbReference type="SAM" id="MobiDB-lite"/>
    </source>
</evidence>
<keyword evidence="10" id="KW-1185">Reference proteome</keyword>
<evidence type="ECO:0000256" key="6">
    <source>
        <dbReference type="ARBA" id="ARBA00029555"/>
    </source>
</evidence>